<name>A0A5B0SE28_PUCGR</name>
<dbReference type="Proteomes" id="UP000325313">
    <property type="component" value="Unassembled WGS sequence"/>
</dbReference>
<organism evidence="1 2">
    <name type="scientific">Puccinia graminis f. sp. tritici</name>
    <dbReference type="NCBI Taxonomy" id="56615"/>
    <lineage>
        <taxon>Eukaryota</taxon>
        <taxon>Fungi</taxon>
        <taxon>Dikarya</taxon>
        <taxon>Basidiomycota</taxon>
        <taxon>Pucciniomycotina</taxon>
        <taxon>Pucciniomycetes</taxon>
        <taxon>Pucciniales</taxon>
        <taxon>Pucciniaceae</taxon>
        <taxon>Puccinia</taxon>
    </lineage>
</organism>
<protein>
    <submittedName>
        <fullName evidence="1">Uncharacterized protein</fullName>
    </submittedName>
</protein>
<reference evidence="1 2" key="1">
    <citation type="submission" date="2019-05" db="EMBL/GenBank/DDBJ databases">
        <title>Emergence of the Ug99 lineage of the wheat stem rust pathogen through somatic hybridization.</title>
        <authorList>
            <person name="Li F."/>
            <person name="Upadhyaya N.M."/>
            <person name="Sperschneider J."/>
            <person name="Matny O."/>
            <person name="Nguyen-Phuc H."/>
            <person name="Mago R."/>
            <person name="Raley C."/>
            <person name="Miller M.E."/>
            <person name="Silverstein K.A.T."/>
            <person name="Henningsen E."/>
            <person name="Hirsch C.D."/>
            <person name="Visser B."/>
            <person name="Pretorius Z.A."/>
            <person name="Steffenson B.J."/>
            <person name="Schwessinger B."/>
            <person name="Dodds P.N."/>
            <person name="Figueroa M."/>
        </authorList>
    </citation>
    <scope>NUCLEOTIDE SEQUENCE [LARGE SCALE GENOMIC DNA]</scope>
    <source>
        <strain evidence="1 2">Ug99</strain>
    </source>
</reference>
<gene>
    <name evidence="1" type="ORF">PGTUg99_024500</name>
</gene>
<comment type="caution">
    <text evidence="1">The sequence shown here is derived from an EMBL/GenBank/DDBJ whole genome shotgun (WGS) entry which is preliminary data.</text>
</comment>
<accession>A0A5B0SE28</accession>
<sequence length="84" mass="9649">MSKALTAPPEGVNMASNGELEAMRRLTRERFTLRISNINGGLTCLLPGCWSENIRNKLEAMAFKHKRRANIIQKWDTNQEKYLD</sequence>
<dbReference type="EMBL" id="VDEP01000039">
    <property type="protein sequence ID" value="KAA1135433.1"/>
    <property type="molecule type" value="Genomic_DNA"/>
</dbReference>
<proteinExistence type="predicted"/>
<dbReference type="AlphaFoldDB" id="A0A5B0SE28"/>
<evidence type="ECO:0000313" key="2">
    <source>
        <dbReference type="Proteomes" id="UP000325313"/>
    </source>
</evidence>
<evidence type="ECO:0000313" key="1">
    <source>
        <dbReference type="EMBL" id="KAA1135433.1"/>
    </source>
</evidence>